<comment type="caution">
    <text evidence="4">The sequence shown here is derived from an EMBL/GenBank/DDBJ whole genome shotgun (WGS) entry which is preliminary data.</text>
</comment>
<organism evidence="4 5">
    <name type="scientific">Cudoniella acicularis</name>
    <dbReference type="NCBI Taxonomy" id="354080"/>
    <lineage>
        <taxon>Eukaryota</taxon>
        <taxon>Fungi</taxon>
        <taxon>Dikarya</taxon>
        <taxon>Ascomycota</taxon>
        <taxon>Pezizomycotina</taxon>
        <taxon>Leotiomycetes</taxon>
        <taxon>Helotiales</taxon>
        <taxon>Tricladiaceae</taxon>
        <taxon>Cudoniella</taxon>
    </lineage>
</organism>
<accession>A0A8H4VYT9</accession>
<dbReference type="Gene3D" id="3.40.50.720">
    <property type="entry name" value="NAD(P)-binding Rossmann-like Domain"/>
    <property type="match status" value="1"/>
</dbReference>
<evidence type="ECO:0000259" key="3">
    <source>
        <dbReference type="Pfam" id="PF05368"/>
    </source>
</evidence>
<evidence type="ECO:0000256" key="1">
    <source>
        <dbReference type="ARBA" id="ARBA00022857"/>
    </source>
</evidence>
<evidence type="ECO:0000313" key="4">
    <source>
        <dbReference type="EMBL" id="KAF4625365.1"/>
    </source>
</evidence>
<reference evidence="4 5" key="1">
    <citation type="submission" date="2020-03" db="EMBL/GenBank/DDBJ databases">
        <title>Draft Genome Sequence of Cudoniella acicularis.</title>
        <authorList>
            <person name="Buettner E."/>
            <person name="Kellner H."/>
        </authorList>
    </citation>
    <scope>NUCLEOTIDE SEQUENCE [LARGE SCALE GENOMIC DNA]</scope>
    <source>
        <strain evidence="4 5">DSM 108380</strain>
    </source>
</reference>
<keyword evidence="5" id="KW-1185">Reference proteome</keyword>
<dbReference type="Pfam" id="PF05368">
    <property type="entry name" value="NmrA"/>
    <property type="match status" value="1"/>
</dbReference>
<dbReference type="InterPro" id="IPR008030">
    <property type="entry name" value="NmrA-like"/>
</dbReference>
<keyword evidence="1" id="KW-0521">NADP</keyword>
<sequence length="325" mass="36433">MTDMRIAIAGSGGLAEIIAKNIHETVHTVLILSRYVCLPKATLVENSDAVQAQPRLASEGLQVAVVDYENDADLRYTLRGIDVVISTVSGVPQINLIDAAAHSGVQRFIPAEFEGSPTHRPNNDPLDRGKRAAIDRLRFWSHHDRHPMRFTIFTCGVFYERFGLGIGSSTGIESQRPYLMDVMGGTAEVVEFHASGEPIYISMTSVYDLARFITAALEQVELGQWRLEFRVRGDRRTVTEIIHWGAVCRGLESLSVSIIEPGDLRAHLEHATYYNDVQKVARVQELIATEQNRYDFTQPTLNQLVNITPTDFWTWLSSQYPPPPQ</sequence>
<dbReference type="AlphaFoldDB" id="A0A8H4VYT9"/>
<evidence type="ECO:0000256" key="2">
    <source>
        <dbReference type="ARBA" id="ARBA00023002"/>
    </source>
</evidence>
<protein>
    <recommendedName>
        <fullName evidence="3">NmrA-like domain-containing protein</fullName>
    </recommendedName>
</protein>
<dbReference type="PANTHER" id="PTHR47706:SF5">
    <property type="entry name" value="ISOFLAVONE REDUCTASE"/>
    <property type="match status" value="1"/>
</dbReference>
<dbReference type="GO" id="GO:0016491">
    <property type="term" value="F:oxidoreductase activity"/>
    <property type="evidence" value="ECO:0007669"/>
    <property type="project" value="UniProtKB-KW"/>
</dbReference>
<dbReference type="EMBL" id="JAAMPI010001398">
    <property type="protein sequence ID" value="KAF4625365.1"/>
    <property type="molecule type" value="Genomic_DNA"/>
</dbReference>
<name>A0A8H4VYT9_9HELO</name>
<gene>
    <name evidence="4" type="ORF">G7Y89_g12801</name>
</gene>
<dbReference type="Proteomes" id="UP000566819">
    <property type="component" value="Unassembled WGS sequence"/>
</dbReference>
<dbReference type="InterPro" id="IPR036291">
    <property type="entry name" value="NAD(P)-bd_dom_sf"/>
</dbReference>
<dbReference type="SUPFAM" id="SSF51735">
    <property type="entry name" value="NAD(P)-binding Rossmann-fold domains"/>
    <property type="match status" value="1"/>
</dbReference>
<feature type="domain" description="NmrA-like" evidence="3">
    <location>
        <begin position="6"/>
        <end position="116"/>
    </location>
</feature>
<keyword evidence="2" id="KW-0560">Oxidoreductase</keyword>
<dbReference type="OrthoDB" id="419598at2759"/>
<dbReference type="PANTHER" id="PTHR47706">
    <property type="entry name" value="NMRA-LIKE FAMILY PROTEIN"/>
    <property type="match status" value="1"/>
</dbReference>
<dbReference type="InterPro" id="IPR051609">
    <property type="entry name" value="NmrA/Isoflavone_reductase-like"/>
</dbReference>
<evidence type="ECO:0000313" key="5">
    <source>
        <dbReference type="Proteomes" id="UP000566819"/>
    </source>
</evidence>
<proteinExistence type="predicted"/>